<reference evidence="1" key="1">
    <citation type="journal article" date="2019" name="Sci. Rep.">
        <title>Draft genome of Tanacetum cinerariifolium, the natural source of mosquito coil.</title>
        <authorList>
            <person name="Yamashiro T."/>
            <person name="Shiraishi A."/>
            <person name="Satake H."/>
            <person name="Nakayama K."/>
        </authorList>
    </citation>
    <scope>NUCLEOTIDE SEQUENCE</scope>
</reference>
<proteinExistence type="predicted"/>
<organism evidence="1">
    <name type="scientific">Tanacetum cinerariifolium</name>
    <name type="common">Dalmatian daisy</name>
    <name type="synonym">Chrysanthemum cinerariifolium</name>
    <dbReference type="NCBI Taxonomy" id="118510"/>
    <lineage>
        <taxon>Eukaryota</taxon>
        <taxon>Viridiplantae</taxon>
        <taxon>Streptophyta</taxon>
        <taxon>Embryophyta</taxon>
        <taxon>Tracheophyta</taxon>
        <taxon>Spermatophyta</taxon>
        <taxon>Magnoliopsida</taxon>
        <taxon>eudicotyledons</taxon>
        <taxon>Gunneridae</taxon>
        <taxon>Pentapetalae</taxon>
        <taxon>asterids</taxon>
        <taxon>campanulids</taxon>
        <taxon>Asterales</taxon>
        <taxon>Asteraceae</taxon>
        <taxon>Asteroideae</taxon>
        <taxon>Anthemideae</taxon>
        <taxon>Anthemidinae</taxon>
        <taxon>Tanacetum</taxon>
    </lineage>
</organism>
<feature type="non-terminal residue" evidence="1">
    <location>
        <position position="80"/>
    </location>
</feature>
<comment type="caution">
    <text evidence="1">The sequence shown here is derived from an EMBL/GenBank/DDBJ whole genome shotgun (WGS) entry which is preliminary data.</text>
</comment>
<dbReference type="AlphaFoldDB" id="A0A699RHC4"/>
<sequence length="80" mass="8480">MASVQISSDPTPECQTMALEHDSLSSGRICQENVSHGDKTGTTSNELDLLFSPMFDELLNGSSKVVSKSSTVSAADAPYQ</sequence>
<name>A0A699RHC4_TANCI</name>
<gene>
    <name evidence="1" type="ORF">Tci_854194</name>
</gene>
<protein>
    <submittedName>
        <fullName evidence="1">Uncharacterized protein</fullName>
    </submittedName>
</protein>
<evidence type="ECO:0000313" key="1">
    <source>
        <dbReference type="EMBL" id="GFC82224.1"/>
    </source>
</evidence>
<accession>A0A699RHC4</accession>
<dbReference type="EMBL" id="BKCJ011083370">
    <property type="protein sequence ID" value="GFC82224.1"/>
    <property type="molecule type" value="Genomic_DNA"/>
</dbReference>